<keyword evidence="3" id="KW-1185">Reference proteome</keyword>
<proteinExistence type="predicted"/>
<feature type="compositionally biased region" description="Basic residues" evidence="1">
    <location>
        <begin position="44"/>
        <end position="56"/>
    </location>
</feature>
<name>A0A9Q1G8X6_SYNKA</name>
<organism evidence="2 3">
    <name type="scientific">Synaphobranchus kaupii</name>
    <name type="common">Kaup's arrowtooth eel</name>
    <dbReference type="NCBI Taxonomy" id="118154"/>
    <lineage>
        <taxon>Eukaryota</taxon>
        <taxon>Metazoa</taxon>
        <taxon>Chordata</taxon>
        <taxon>Craniata</taxon>
        <taxon>Vertebrata</taxon>
        <taxon>Euteleostomi</taxon>
        <taxon>Actinopterygii</taxon>
        <taxon>Neopterygii</taxon>
        <taxon>Teleostei</taxon>
        <taxon>Anguilliformes</taxon>
        <taxon>Synaphobranchidae</taxon>
        <taxon>Synaphobranchus</taxon>
    </lineage>
</organism>
<gene>
    <name evidence="2" type="ORF">SKAU_G00004200</name>
</gene>
<protein>
    <submittedName>
        <fullName evidence="2">Uncharacterized protein</fullName>
    </submittedName>
</protein>
<evidence type="ECO:0000256" key="1">
    <source>
        <dbReference type="SAM" id="MobiDB-lite"/>
    </source>
</evidence>
<accession>A0A9Q1G8X6</accession>
<feature type="region of interest" description="Disordered" evidence="1">
    <location>
        <begin position="29"/>
        <end position="79"/>
    </location>
</feature>
<reference evidence="2" key="1">
    <citation type="journal article" date="2023" name="Science">
        <title>Genome structures resolve the early diversification of teleost fishes.</title>
        <authorList>
            <person name="Parey E."/>
            <person name="Louis A."/>
            <person name="Montfort J."/>
            <person name="Bouchez O."/>
            <person name="Roques C."/>
            <person name="Iampietro C."/>
            <person name="Lluch J."/>
            <person name="Castinel A."/>
            <person name="Donnadieu C."/>
            <person name="Desvignes T."/>
            <person name="Floi Bucao C."/>
            <person name="Jouanno E."/>
            <person name="Wen M."/>
            <person name="Mejri S."/>
            <person name="Dirks R."/>
            <person name="Jansen H."/>
            <person name="Henkel C."/>
            <person name="Chen W.J."/>
            <person name="Zahm M."/>
            <person name="Cabau C."/>
            <person name="Klopp C."/>
            <person name="Thompson A.W."/>
            <person name="Robinson-Rechavi M."/>
            <person name="Braasch I."/>
            <person name="Lecointre G."/>
            <person name="Bobe J."/>
            <person name="Postlethwait J.H."/>
            <person name="Berthelot C."/>
            <person name="Roest Crollius H."/>
            <person name="Guiguen Y."/>
        </authorList>
    </citation>
    <scope>NUCLEOTIDE SEQUENCE</scope>
    <source>
        <strain evidence="2">WJC10195</strain>
    </source>
</reference>
<dbReference type="Proteomes" id="UP001152622">
    <property type="component" value="Chromosome 1"/>
</dbReference>
<comment type="caution">
    <text evidence="2">The sequence shown here is derived from an EMBL/GenBank/DDBJ whole genome shotgun (WGS) entry which is preliminary data.</text>
</comment>
<dbReference type="AlphaFoldDB" id="A0A9Q1G8X6"/>
<evidence type="ECO:0000313" key="3">
    <source>
        <dbReference type="Proteomes" id="UP001152622"/>
    </source>
</evidence>
<evidence type="ECO:0000313" key="2">
    <source>
        <dbReference type="EMBL" id="KAJ8379642.1"/>
    </source>
</evidence>
<sequence length="186" mass="20951">MKEQRMEVRGLAHIPLPDLLFCGHCLNERESSTQPQTQRDPARRPRSKRSERRSQKRAPNPLQKSPIKSVSDRKEMSGKQRTLLVPCGLGPSICAEVEEEIKIRSYKDKHEHCPYPLVQTVYGVIAFPGRLKDIRERGCNDLWESPTAGSRNTLMTSAIPKMNAEGSADGSYDPAGSLSRKQIRRG</sequence>
<feature type="region of interest" description="Disordered" evidence="1">
    <location>
        <begin position="162"/>
        <end position="186"/>
    </location>
</feature>
<dbReference type="EMBL" id="JAINUF010000001">
    <property type="protein sequence ID" value="KAJ8379642.1"/>
    <property type="molecule type" value="Genomic_DNA"/>
</dbReference>